<dbReference type="Pfam" id="PF07991">
    <property type="entry name" value="KARI_N"/>
    <property type="match status" value="1"/>
</dbReference>
<dbReference type="InterPro" id="IPR008927">
    <property type="entry name" value="6-PGluconate_DH-like_C_sf"/>
</dbReference>
<comment type="function">
    <text evidence="9">Involved in the biosynthesis of branched-chain amino acids (BCAA). Catalyzes an alkyl-migration followed by a ketol-acid reduction of (S)-2-acetolactate (S2AL) to yield (R)-2,3-dihydroxy-isovalerate. In the isomerase reaction, S2AL is rearranged via a Mg-dependent methyl migration to produce 3-hydroxy-3-methyl-2-ketobutyrate (HMKB). In the reductase reaction, this 2-ketoacid undergoes a metal-dependent reduction by NADPH to yield (R)-2,3-dihydroxy-isovalerate.</text>
</comment>
<comment type="pathway">
    <text evidence="1 9">Amino-acid biosynthesis; L-valine biosynthesis; L-valine from pyruvate: step 2/4.</text>
</comment>
<comment type="pathway">
    <text evidence="2 9">Amino-acid biosynthesis; L-isoleucine biosynthesis; L-isoleucine from 2-oxobutanoate: step 2/4.</text>
</comment>
<dbReference type="EC" id="1.1.1.86" evidence="9"/>
<feature type="binding site" evidence="9 10">
    <location>
        <position position="414"/>
    </location>
    <ligand>
        <name>substrate</name>
    </ligand>
</feature>
<feature type="binding site" evidence="10">
    <location>
        <position position="278"/>
    </location>
    <ligand>
        <name>substrate</name>
    </ligand>
</feature>
<dbReference type="NCBIfam" id="NF003557">
    <property type="entry name" value="PRK05225.1"/>
    <property type="match status" value="1"/>
</dbReference>
<accession>A0ABV8JXZ1</accession>
<dbReference type="InterPro" id="IPR013328">
    <property type="entry name" value="6PGD_dom2"/>
</dbReference>
<comment type="cofactor">
    <cofactor evidence="9">
        <name>Mg(2+)</name>
        <dbReference type="ChEBI" id="CHEBI:18420"/>
    </cofactor>
    <text evidence="9">Binds 2 magnesium ions per subunit.</text>
</comment>
<feature type="binding site" evidence="9">
    <location>
        <position position="78"/>
    </location>
    <ligand>
        <name>NADP(+)</name>
        <dbReference type="ChEBI" id="CHEBI:58349"/>
    </ligand>
</feature>
<dbReference type="Gene3D" id="3.40.50.720">
    <property type="entry name" value="NAD(P)-binding Rossmann-like Domain"/>
    <property type="match status" value="1"/>
</dbReference>
<evidence type="ECO:0000256" key="4">
    <source>
        <dbReference type="ARBA" id="ARBA00022605"/>
    </source>
</evidence>
<evidence type="ECO:0000256" key="9">
    <source>
        <dbReference type="HAMAP-Rule" id="MF_00435"/>
    </source>
</evidence>
<keyword evidence="7 9" id="KW-0560">Oxidoreductase</keyword>
<comment type="catalytic activity">
    <reaction evidence="9">
        <text>(2R,3R)-2,3-dihydroxy-3-methylpentanoate + NADP(+) = (S)-2-ethyl-2-hydroxy-3-oxobutanoate + NADPH + H(+)</text>
        <dbReference type="Rhea" id="RHEA:13493"/>
        <dbReference type="ChEBI" id="CHEBI:15378"/>
        <dbReference type="ChEBI" id="CHEBI:49256"/>
        <dbReference type="ChEBI" id="CHEBI:49258"/>
        <dbReference type="ChEBI" id="CHEBI:57783"/>
        <dbReference type="ChEBI" id="CHEBI:58349"/>
        <dbReference type="EC" id="1.1.1.86"/>
    </reaction>
</comment>
<dbReference type="Proteomes" id="UP001595814">
    <property type="component" value="Unassembled WGS sequence"/>
</dbReference>
<evidence type="ECO:0000256" key="10">
    <source>
        <dbReference type="PROSITE-ProRule" id="PRU01198"/>
    </source>
</evidence>
<gene>
    <name evidence="9 13" type="primary">ilvC</name>
    <name evidence="13" type="ORF">ACFOUT_12200</name>
</gene>
<evidence type="ECO:0000256" key="8">
    <source>
        <dbReference type="ARBA" id="ARBA00023304"/>
    </source>
</evidence>
<dbReference type="InterPro" id="IPR013116">
    <property type="entry name" value="KARI_N"/>
</dbReference>
<evidence type="ECO:0000259" key="11">
    <source>
        <dbReference type="PROSITE" id="PS51850"/>
    </source>
</evidence>
<dbReference type="Pfam" id="PF01450">
    <property type="entry name" value="KARI_C"/>
    <property type="match status" value="2"/>
</dbReference>
<dbReference type="PROSITE" id="PS51850">
    <property type="entry name" value="KARI_N"/>
    <property type="match status" value="1"/>
</dbReference>
<comment type="catalytic activity">
    <reaction evidence="9">
        <text>(2R)-2,3-dihydroxy-3-methylbutanoate + NADP(+) = (2S)-2-acetolactate + NADPH + H(+)</text>
        <dbReference type="Rhea" id="RHEA:22068"/>
        <dbReference type="ChEBI" id="CHEBI:15378"/>
        <dbReference type="ChEBI" id="CHEBI:49072"/>
        <dbReference type="ChEBI" id="CHEBI:57783"/>
        <dbReference type="ChEBI" id="CHEBI:58349"/>
        <dbReference type="ChEBI" id="CHEBI:58476"/>
        <dbReference type="EC" id="1.1.1.86"/>
    </reaction>
</comment>
<keyword evidence="6 9" id="KW-0460">Magnesium</keyword>
<dbReference type="SUPFAM" id="SSF51735">
    <property type="entry name" value="NAD(P)-binding Rossmann-fold domains"/>
    <property type="match status" value="1"/>
</dbReference>
<comment type="caution">
    <text evidence="10">Lacks conserved residue(s) required for the propagation of feature annotation.</text>
</comment>
<evidence type="ECO:0000313" key="14">
    <source>
        <dbReference type="Proteomes" id="UP001595814"/>
    </source>
</evidence>
<comment type="similarity">
    <text evidence="3 9 10">Belongs to the ketol-acid reductoisomerase family.</text>
</comment>
<keyword evidence="9" id="KW-0521">NADP</keyword>
<feature type="domain" description="KARI N-terminal Rossmann" evidence="11">
    <location>
        <begin position="15"/>
        <end position="208"/>
    </location>
</feature>
<feature type="binding site" evidence="9 10">
    <location>
        <position position="389"/>
    </location>
    <ligand>
        <name>Mg(2+)</name>
        <dbReference type="ChEBI" id="CHEBI:18420"/>
        <label>2</label>
    </ligand>
</feature>
<evidence type="ECO:0000256" key="1">
    <source>
        <dbReference type="ARBA" id="ARBA00004864"/>
    </source>
</evidence>
<sequence length="491" mass="54097">MANYFNTLSLRDQLTQLGKCRFMESSEFSDGVSALKGKKIVIVGCGAQGLNQGLNMRDSGLDISYTLREGAIKEKRQSFINASENGFNVGTYEELVPSADLVINLTPDKQHTSVINAVMPLMKEGATLSYSHGFNIVEEGMQIREDLTVIMVAPKCPGSEVREEYKRGFGVPTLIAVHPDNDPQDKGLEQAKAYAVATGGHRAGVLESSFVAEVKSDLMGEQTILCGLLQTGSILCFDKMIEKGVDAGYASKLIQYGWETITEGMKYGGITNMMDRLSNPAKIKAFELSEELKDIMRPLFQKHMDDIMTGHFSKTMMEDWANDDKNLLSWRAETGETAFEKTPAGDVVISEQEFYDNGVLMVAMVRAGVELAYESMTESGIIGESAYYESLHETPLIANTIARKKLFEMNRVISDTAEYGCYLFDHACKPLLADFMKKIDVDVVGKKFGEGEGNGVDNAKLIAVNKALREHPVEVVGARLRASMTDMKPIV</sequence>
<dbReference type="PANTHER" id="PTHR21371:SF1">
    <property type="entry name" value="KETOL-ACID REDUCTOISOMERASE, MITOCHONDRIAL"/>
    <property type="match status" value="1"/>
</dbReference>
<dbReference type="NCBIfam" id="TIGR00465">
    <property type="entry name" value="ilvC"/>
    <property type="match status" value="1"/>
</dbReference>
<dbReference type="InterPro" id="IPR000506">
    <property type="entry name" value="KARI_C"/>
</dbReference>
<dbReference type="InterPro" id="IPR013023">
    <property type="entry name" value="KARI"/>
</dbReference>
<reference evidence="14" key="1">
    <citation type="journal article" date="2019" name="Int. J. Syst. Evol. Microbiol.">
        <title>The Global Catalogue of Microorganisms (GCM) 10K type strain sequencing project: providing services to taxonomists for standard genome sequencing and annotation.</title>
        <authorList>
            <consortium name="The Broad Institute Genomics Platform"/>
            <consortium name="The Broad Institute Genome Sequencing Center for Infectious Disease"/>
            <person name="Wu L."/>
            <person name="Ma J."/>
        </authorList>
    </citation>
    <scope>NUCLEOTIDE SEQUENCE [LARGE SCALE GENOMIC DNA]</scope>
    <source>
        <strain evidence="14">CECT 7477</strain>
    </source>
</reference>
<keyword evidence="5 9" id="KW-0479">Metal-binding</keyword>
<keyword evidence="14" id="KW-1185">Reference proteome</keyword>
<feature type="domain" description="KARI C-terminal knotted" evidence="12">
    <location>
        <begin position="355"/>
        <end position="487"/>
    </location>
</feature>
<evidence type="ECO:0000256" key="2">
    <source>
        <dbReference type="ARBA" id="ARBA00004885"/>
    </source>
</evidence>
<dbReference type="Gene3D" id="1.10.1040.10">
    <property type="entry name" value="N-(1-d-carboxylethyl)-l-norvaline Dehydrogenase, domain 2"/>
    <property type="match status" value="1"/>
</dbReference>
<evidence type="ECO:0000256" key="5">
    <source>
        <dbReference type="ARBA" id="ARBA00022723"/>
    </source>
</evidence>
<comment type="caution">
    <text evidence="13">The sequence shown here is derived from an EMBL/GenBank/DDBJ whole genome shotgun (WGS) entry which is preliminary data.</text>
</comment>
<feature type="binding site" evidence="9 10">
    <location>
        <position position="217"/>
    </location>
    <ligand>
        <name>Mg(2+)</name>
        <dbReference type="ChEBI" id="CHEBI:18420"/>
        <label>1</label>
    </ligand>
</feature>
<feature type="binding site" evidence="9">
    <location>
        <begin position="45"/>
        <end position="48"/>
    </location>
    <ligand>
        <name>NADP(+)</name>
        <dbReference type="ChEBI" id="CHEBI:58349"/>
    </ligand>
</feature>
<name>A0ABV8JXZ1_9FLAO</name>
<dbReference type="InterPro" id="IPR036291">
    <property type="entry name" value="NAD(P)-bd_dom_sf"/>
</dbReference>
<dbReference type="PANTHER" id="PTHR21371">
    <property type="entry name" value="KETOL-ACID REDUCTOISOMERASE, MITOCHONDRIAL"/>
    <property type="match status" value="1"/>
</dbReference>
<feature type="binding site" evidence="9">
    <location>
        <begin position="108"/>
        <end position="110"/>
    </location>
    <ligand>
        <name>NADP(+)</name>
        <dbReference type="ChEBI" id="CHEBI:58349"/>
    </ligand>
</feature>
<organism evidence="13 14">
    <name type="scientific">Euzebyella saccharophila</name>
    <dbReference type="NCBI Taxonomy" id="679664"/>
    <lineage>
        <taxon>Bacteria</taxon>
        <taxon>Pseudomonadati</taxon>
        <taxon>Bacteroidota</taxon>
        <taxon>Flavobacteriia</taxon>
        <taxon>Flavobacteriales</taxon>
        <taxon>Flavobacteriaceae</taxon>
        <taxon>Euzebyella</taxon>
    </lineage>
</organism>
<evidence type="ECO:0000259" key="12">
    <source>
        <dbReference type="PROSITE" id="PS51851"/>
    </source>
</evidence>
<dbReference type="RefSeq" id="WP_192461395.1">
    <property type="nucleotide sequence ID" value="NZ_JACYFJ010000002.1"/>
</dbReference>
<evidence type="ECO:0000256" key="6">
    <source>
        <dbReference type="ARBA" id="ARBA00022842"/>
    </source>
</evidence>
<dbReference type="SUPFAM" id="SSF48179">
    <property type="entry name" value="6-phosphogluconate dehydrogenase C-terminal domain-like"/>
    <property type="match status" value="2"/>
</dbReference>
<keyword evidence="8 9" id="KW-0100">Branched-chain amino acid biosynthesis</keyword>
<dbReference type="HAMAP" id="MF_00435">
    <property type="entry name" value="IlvC"/>
    <property type="match status" value="1"/>
</dbReference>
<protein>
    <recommendedName>
        <fullName evidence="9">Ketol-acid reductoisomerase (NADP(+))</fullName>
        <shortName evidence="9">KARI</shortName>
        <ecNumber evidence="9">1.1.1.86</ecNumber>
    </recommendedName>
    <alternativeName>
        <fullName evidence="9">Acetohydroxy-acid isomeroreductase</fullName>
        <shortName evidence="9">AHIR</shortName>
    </alternativeName>
    <alternativeName>
        <fullName evidence="9">Alpha-keto-beta-hydroxylacyl reductoisomerase</fullName>
    </alternativeName>
</protein>
<evidence type="ECO:0000313" key="13">
    <source>
        <dbReference type="EMBL" id="MFC4096640.1"/>
    </source>
</evidence>
<keyword evidence="4 9" id="KW-0028">Amino-acid biosynthesis</keyword>
<feature type="binding site" evidence="9 10">
    <location>
        <position position="217"/>
    </location>
    <ligand>
        <name>Mg(2+)</name>
        <dbReference type="ChEBI" id="CHEBI:18420"/>
        <label>2</label>
    </ligand>
</feature>
<feature type="binding site" evidence="9 10">
    <location>
        <position position="393"/>
    </location>
    <ligand>
        <name>Mg(2+)</name>
        <dbReference type="ChEBI" id="CHEBI:18420"/>
        <label>2</label>
    </ligand>
</feature>
<feature type="active site" evidence="9">
    <location>
        <position position="132"/>
    </location>
</feature>
<feature type="binding site" evidence="9 10">
    <location>
        <position position="221"/>
    </location>
    <ligand>
        <name>Mg(2+)</name>
        <dbReference type="ChEBI" id="CHEBI:18420"/>
        <label>1</label>
    </ligand>
</feature>
<feature type="binding site" evidence="9">
    <location>
        <position position="76"/>
    </location>
    <ligand>
        <name>NADP(+)</name>
        <dbReference type="ChEBI" id="CHEBI:58349"/>
    </ligand>
</feature>
<evidence type="ECO:0000256" key="3">
    <source>
        <dbReference type="ARBA" id="ARBA00010318"/>
    </source>
</evidence>
<dbReference type="EMBL" id="JBHSAW010000010">
    <property type="protein sequence ID" value="MFC4096640.1"/>
    <property type="molecule type" value="Genomic_DNA"/>
</dbReference>
<evidence type="ECO:0000256" key="7">
    <source>
        <dbReference type="ARBA" id="ARBA00023002"/>
    </source>
</evidence>
<dbReference type="GO" id="GO:0004455">
    <property type="term" value="F:ketol-acid reductoisomerase activity"/>
    <property type="evidence" value="ECO:0007669"/>
    <property type="project" value="UniProtKB-EC"/>
</dbReference>
<feature type="domain" description="KARI C-terminal knotted" evidence="12">
    <location>
        <begin position="209"/>
        <end position="353"/>
    </location>
</feature>
<dbReference type="PROSITE" id="PS51851">
    <property type="entry name" value="KARI_C"/>
    <property type="match status" value="2"/>
</dbReference>
<proteinExistence type="inferred from homology"/>
<feature type="binding site" evidence="9">
    <location>
        <position position="158"/>
    </location>
    <ligand>
        <name>NADP(+)</name>
        <dbReference type="ChEBI" id="CHEBI:58349"/>
    </ligand>
</feature>
<feature type="binding site" evidence="9">
    <location>
        <position position="68"/>
    </location>
    <ligand>
        <name>NADP(+)</name>
        <dbReference type="ChEBI" id="CHEBI:58349"/>
    </ligand>
</feature>